<dbReference type="Gene3D" id="3.40.50.1010">
    <property type="entry name" value="5'-nuclease"/>
    <property type="match status" value="1"/>
</dbReference>
<evidence type="ECO:0000256" key="1">
    <source>
        <dbReference type="ARBA" id="ARBA00009495"/>
    </source>
</evidence>
<accession>A0A0A1UBI5</accession>
<name>A0A0A1UBI5_ENTIV</name>
<dbReference type="InterPro" id="IPR026784">
    <property type="entry name" value="Coact_PPARg"/>
</dbReference>
<protein>
    <recommendedName>
        <fullName evidence="4">XPG N-terminal domain-containing protein</fullName>
    </recommendedName>
</protein>
<dbReference type="Proteomes" id="UP000014680">
    <property type="component" value="Unassembled WGS sequence"/>
</dbReference>
<dbReference type="InterPro" id="IPR006084">
    <property type="entry name" value="XPG/Rad2"/>
</dbReference>
<dbReference type="OMA" id="SGFMFQI"/>
<dbReference type="GeneID" id="14891574"/>
<keyword evidence="3" id="KW-1185">Reference proteome</keyword>
<dbReference type="AlphaFoldDB" id="A0A0A1UBI5"/>
<dbReference type="EMBL" id="KB206336">
    <property type="protein sequence ID" value="ELP92590.1"/>
    <property type="molecule type" value="Genomic_DNA"/>
</dbReference>
<dbReference type="RefSeq" id="XP_004259361.1">
    <property type="nucleotide sequence ID" value="XM_004259313.1"/>
</dbReference>
<reference evidence="2 3" key="1">
    <citation type="submission" date="2012-10" db="EMBL/GenBank/DDBJ databases">
        <authorList>
            <person name="Zafar N."/>
            <person name="Inman J."/>
            <person name="Hall N."/>
            <person name="Lorenzi H."/>
            <person name="Caler E."/>
        </authorList>
    </citation>
    <scope>NUCLEOTIDE SEQUENCE [LARGE SCALE GENOMIC DNA]</scope>
    <source>
        <strain evidence="2 3">IP1</strain>
    </source>
</reference>
<sequence>MGIPHLMKYAESLTKGFPLFSIADKYYTRSHKKTEIIVDGSGFMFQIISECKNDLNELDKYIKGMADVLKLHHISLIFVFDGMTQVIKKAESIERLKSQARETRSFFDKPNSLSDLRVTIFSGFKRVLKHLLLKHGFECIRSVSEADPVIVRLSIEREAYAVVTSDSDFLVSNIRNLFTHISFVKTMTRVISRKNLDHSRVFFRGISIFDVANFLNICPEHIPMFCCVCGNDFTTAFARTLRTKLGLPDEKNVIESVVKKFRRFDEDKDVLGMISERLNENTLEGLRRALVQTERMLECNDKYEQEERERIPLKKEKFPNCAYSMSIILGAFSVSVRPSSKCDPKEDSAACVCRNIRKAIYETFLPVGTVVEEYYDTKKNDLNAPFKVKTAKKMENITLNEYLKEFGFKEEEVGFVNKSFEKGVDLWKIIFFIAVKYIEINGKPKDFAFLVAEWYQLCLTYNKMKQVLYVKGTDDHRTPLSLFSFFHEVVYELMEVVIDNCELKEDFIEQFFFPNVHQFTTDYIQKIGKVPEMVQMNVEKDPLFGEMLGHVDIF</sequence>
<dbReference type="VEuPathDB" id="AmoebaDB:EIN_074330"/>
<dbReference type="KEGG" id="eiv:EIN_074330"/>
<comment type="similarity">
    <text evidence="1">Belongs to the constitutive coactivator of PPAR-gamma family.</text>
</comment>
<dbReference type="SUPFAM" id="SSF88723">
    <property type="entry name" value="PIN domain-like"/>
    <property type="match status" value="1"/>
</dbReference>
<dbReference type="GO" id="GO:0005634">
    <property type="term" value="C:nucleus"/>
    <property type="evidence" value="ECO:0007669"/>
    <property type="project" value="TreeGrafter"/>
</dbReference>
<dbReference type="PANTHER" id="PTHR15976:SF16">
    <property type="entry name" value="ASTEROID DOMAIN-CONTAINING PROTEIN"/>
    <property type="match status" value="1"/>
</dbReference>
<dbReference type="PRINTS" id="PR00853">
    <property type="entry name" value="XPGRADSUPER"/>
</dbReference>
<evidence type="ECO:0008006" key="4">
    <source>
        <dbReference type="Google" id="ProtNLM"/>
    </source>
</evidence>
<evidence type="ECO:0000313" key="3">
    <source>
        <dbReference type="Proteomes" id="UP000014680"/>
    </source>
</evidence>
<dbReference type="OrthoDB" id="25987at2759"/>
<organism evidence="2 3">
    <name type="scientific">Entamoeba invadens IP1</name>
    <dbReference type="NCBI Taxonomy" id="370355"/>
    <lineage>
        <taxon>Eukaryota</taxon>
        <taxon>Amoebozoa</taxon>
        <taxon>Evosea</taxon>
        <taxon>Archamoebae</taxon>
        <taxon>Mastigamoebida</taxon>
        <taxon>Entamoebidae</taxon>
        <taxon>Entamoeba</taxon>
    </lineage>
</organism>
<evidence type="ECO:0000313" key="2">
    <source>
        <dbReference type="EMBL" id="ELP92590.1"/>
    </source>
</evidence>
<proteinExistence type="inferred from homology"/>
<dbReference type="PANTHER" id="PTHR15976">
    <property type="entry name" value="CONSTITUTIVE COACTIVATOR OF PEROXISOME PROLIFERATOR-ACTIVATED RECEPTOR GAMMA"/>
    <property type="match status" value="1"/>
</dbReference>
<dbReference type="InterPro" id="IPR029060">
    <property type="entry name" value="PIN-like_dom_sf"/>
</dbReference>
<gene>
    <name evidence="2" type="ORF">EIN_074330</name>
</gene>